<proteinExistence type="predicted"/>
<keyword evidence="5" id="KW-1185">Reference proteome</keyword>
<sequence length="130" mass="14420">MDDYLIDDDQFNLPSTSSAVHHHPASSNFGSPDKRKSQDDKKMLTIINVTDSTPIKSADPSSGMMYTYPNLDSPDYQQAQQQTSDNVPRISYKITGNEFANNVKCIVSTIIFLIVVVAIIFVAVYKNPGM</sequence>
<keyword evidence="2" id="KW-0812">Transmembrane</keyword>
<name>T1FH12_HELRO</name>
<reference evidence="3 5" key="2">
    <citation type="journal article" date="2013" name="Nature">
        <title>Insights into bilaterian evolution from three spiralian genomes.</title>
        <authorList>
            <person name="Simakov O."/>
            <person name="Marletaz F."/>
            <person name="Cho S.J."/>
            <person name="Edsinger-Gonzales E."/>
            <person name="Havlak P."/>
            <person name="Hellsten U."/>
            <person name="Kuo D.H."/>
            <person name="Larsson T."/>
            <person name="Lv J."/>
            <person name="Arendt D."/>
            <person name="Savage R."/>
            <person name="Osoegawa K."/>
            <person name="de Jong P."/>
            <person name="Grimwood J."/>
            <person name="Chapman J.A."/>
            <person name="Shapiro H."/>
            <person name="Aerts A."/>
            <person name="Otillar R.P."/>
            <person name="Terry A.Y."/>
            <person name="Boore J.L."/>
            <person name="Grigoriev I.V."/>
            <person name="Lindberg D.R."/>
            <person name="Seaver E.C."/>
            <person name="Weisblat D.A."/>
            <person name="Putnam N.H."/>
            <person name="Rokhsar D.S."/>
        </authorList>
    </citation>
    <scope>NUCLEOTIDE SEQUENCE</scope>
</reference>
<feature type="region of interest" description="Disordered" evidence="1">
    <location>
        <begin position="15"/>
        <end position="40"/>
    </location>
</feature>
<organism evidence="4 5">
    <name type="scientific">Helobdella robusta</name>
    <name type="common">Californian leech</name>
    <dbReference type="NCBI Taxonomy" id="6412"/>
    <lineage>
        <taxon>Eukaryota</taxon>
        <taxon>Metazoa</taxon>
        <taxon>Spiralia</taxon>
        <taxon>Lophotrochozoa</taxon>
        <taxon>Annelida</taxon>
        <taxon>Clitellata</taxon>
        <taxon>Hirudinea</taxon>
        <taxon>Rhynchobdellida</taxon>
        <taxon>Glossiphoniidae</taxon>
        <taxon>Helobdella</taxon>
    </lineage>
</organism>
<dbReference type="KEGG" id="hro:HELRODRAFT_181467"/>
<dbReference type="InParanoid" id="T1FH12"/>
<dbReference type="Proteomes" id="UP000015101">
    <property type="component" value="Unassembled WGS sequence"/>
</dbReference>
<evidence type="ECO:0000313" key="5">
    <source>
        <dbReference type="Proteomes" id="UP000015101"/>
    </source>
</evidence>
<evidence type="ECO:0000313" key="4">
    <source>
        <dbReference type="EnsemblMetazoa" id="HelroP181467"/>
    </source>
</evidence>
<dbReference type="AlphaFoldDB" id="T1FH12"/>
<keyword evidence="2" id="KW-0472">Membrane</keyword>
<dbReference type="GeneID" id="20208111"/>
<dbReference type="EnsemblMetazoa" id="HelroT181467">
    <property type="protein sequence ID" value="HelroP181467"/>
    <property type="gene ID" value="HelroG181467"/>
</dbReference>
<keyword evidence="2" id="KW-1133">Transmembrane helix</keyword>
<accession>T1FH12</accession>
<reference evidence="4" key="3">
    <citation type="submission" date="2015-06" db="UniProtKB">
        <authorList>
            <consortium name="EnsemblMetazoa"/>
        </authorList>
    </citation>
    <scope>IDENTIFICATION</scope>
</reference>
<evidence type="ECO:0000313" key="3">
    <source>
        <dbReference type="EMBL" id="ESN92419.1"/>
    </source>
</evidence>
<dbReference type="RefSeq" id="XP_009029513.1">
    <property type="nucleotide sequence ID" value="XM_009031265.1"/>
</dbReference>
<dbReference type="EMBL" id="KB097642">
    <property type="protein sequence ID" value="ESN92419.1"/>
    <property type="molecule type" value="Genomic_DNA"/>
</dbReference>
<gene>
    <name evidence="4" type="primary">20208111</name>
    <name evidence="3" type="ORF">HELRODRAFT_181467</name>
</gene>
<feature type="compositionally biased region" description="Polar residues" evidence="1">
    <location>
        <begin position="15"/>
        <end position="30"/>
    </location>
</feature>
<protein>
    <submittedName>
        <fullName evidence="3 4">Uncharacterized protein</fullName>
    </submittedName>
</protein>
<evidence type="ECO:0000256" key="1">
    <source>
        <dbReference type="SAM" id="MobiDB-lite"/>
    </source>
</evidence>
<dbReference type="EMBL" id="AMQM01007608">
    <property type="status" value="NOT_ANNOTATED_CDS"/>
    <property type="molecule type" value="Genomic_DNA"/>
</dbReference>
<dbReference type="HOGENOM" id="CLU_1940402_0_0_1"/>
<evidence type="ECO:0000256" key="2">
    <source>
        <dbReference type="SAM" id="Phobius"/>
    </source>
</evidence>
<reference evidence="5" key="1">
    <citation type="submission" date="2012-12" db="EMBL/GenBank/DDBJ databases">
        <authorList>
            <person name="Hellsten U."/>
            <person name="Grimwood J."/>
            <person name="Chapman J.A."/>
            <person name="Shapiro H."/>
            <person name="Aerts A."/>
            <person name="Otillar R.P."/>
            <person name="Terry A.Y."/>
            <person name="Boore J.L."/>
            <person name="Simakov O."/>
            <person name="Marletaz F."/>
            <person name="Cho S.-J."/>
            <person name="Edsinger-Gonzales E."/>
            <person name="Havlak P."/>
            <person name="Kuo D.-H."/>
            <person name="Larsson T."/>
            <person name="Lv J."/>
            <person name="Arendt D."/>
            <person name="Savage R."/>
            <person name="Osoegawa K."/>
            <person name="de Jong P."/>
            <person name="Lindberg D.R."/>
            <person name="Seaver E.C."/>
            <person name="Weisblat D.A."/>
            <person name="Putnam N.H."/>
            <person name="Grigoriev I.V."/>
            <person name="Rokhsar D.S."/>
        </authorList>
    </citation>
    <scope>NUCLEOTIDE SEQUENCE</scope>
</reference>
<feature type="transmembrane region" description="Helical" evidence="2">
    <location>
        <begin position="106"/>
        <end position="125"/>
    </location>
</feature>
<dbReference type="CTD" id="20208111"/>